<feature type="compositionally biased region" description="Basic residues" evidence="13">
    <location>
        <begin position="292"/>
        <end position="301"/>
    </location>
</feature>
<accession>A0ABS6TDB8</accession>
<keyword evidence="5 14" id="KW-0812">Transmembrane</keyword>
<evidence type="ECO:0000256" key="12">
    <source>
        <dbReference type="ARBA" id="ARBA00034430"/>
    </source>
</evidence>
<comment type="similarity">
    <text evidence="2">Belongs to the TMEM175 family.</text>
</comment>
<comment type="catalytic activity">
    <reaction evidence="12">
        <text>K(+)(in) = K(+)(out)</text>
        <dbReference type="Rhea" id="RHEA:29463"/>
        <dbReference type="ChEBI" id="CHEBI:29103"/>
    </reaction>
</comment>
<proteinExistence type="inferred from homology"/>
<evidence type="ECO:0000256" key="11">
    <source>
        <dbReference type="ARBA" id="ARBA00023303"/>
    </source>
</evidence>
<evidence type="ECO:0000256" key="3">
    <source>
        <dbReference type="ARBA" id="ARBA00022448"/>
    </source>
</evidence>
<comment type="subcellular location">
    <subcellularLocation>
        <location evidence="1">Membrane</location>
        <topology evidence="1">Multi-pass membrane protein</topology>
    </subcellularLocation>
</comment>
<reference evidence="15 16" key="1">
    <citation type="submission" date="2021-06" db="EMBL/GenBank/DDBJ databases">
        <title>Enterococcus alishanensis sp. nov., a novel lactic acid bacterium isolated from fresh coffee beans.</title>
        <authorList>
            <person name="Chen Y.-S."/>
        </authorList>
    </citation>
    <scope>NUCLEOTIDE SEQUENCE [LARGE SCALE GENOMIC DNA]</scope>
    <source>
        <strain evidence="15 16">ALS3</strain>
    </source>
</reference>
<dbReference type="PANTHER" id="PTHR31462">
    <property type="entry name" value="ENDOSOMAL/LYSOSOMAL POTASSIUM CHANNEL TMEM175"/>
    <property type="match status" value="1"/>
</dbReference>
<feature type="transmembrane region" description="Helical" evidence="14">
    <location>
        <begin position="147"/>
        <end position="174"/>
    </location>
</feature>
<evidence type="ECO:0000256" key="8">
    <source>
        <dbReference type="ARBA" id="ARBA00022989"/>
    </source>
</evidence>
<evidence type="ECO:0000256" key="4">
    <source>
        <dbReference type="ARBA" id="ARBA00022538"/>
    </source>
</evidence>
<dbReference type="RefSeq" id="WP_218325945.1">
    <property type="nucleotide sequence ID" value="NZ_JAHUZB010000003.1"/>
</dbReference>
<dbReference type="EMBL" id="JAHUZB010000003">
    <property type="protein sequence ID" value="MBV7390902.1"/>
    <property type="molecule type" value="Genomic_DNA"/>
</dbReference>
<feature type="transmembrane region" description="Helical" evidence="14">
    <location>
        <begin position="42"/>
        <end position="64"/>
    </location>
</feature>
<evidence type="ECO:0000256" key="10">
    <source>
        <dbReference type="ARBA" id="ARBA00023136"/>
    </source>
</evidence>
<evidence type="ECO:0000256" key="13">
    <source>
        <dbReference type="SAM" id="MobiDB-lite"/>
    </source>
</evidence>
<evidence type="ECO:0000256" key="1">
    <source>
        <dbReference type="ARBA" id="ARBA00004141"/>
    </source>
</evidence>
<evidence type="ECO:0000313" key="15">
    <source>
        <dbReference type="EMBL" id="MBV7390902.1"/>
    </source>
</evidence>
<dbReference type="PANTHER" id="PTHR31462:SF5">
    <property type="entry name" value="ENDOSOMAL_LYSOSOMAL PROTON CHANNEL TMEM175"/>
    <property type="match status" value="1"/>
</dbReference>
<evidence type="ECO:0000256" key="6">
    <source>
        <dbReference type="ARBA" id="ARBA00022826"/>
    </source>
</evidence>
<keyword evidence="10 14" id="KW-0472">Membrane</keyword>
<dbReference type="Pfam" id="PF06736">
    <property type="entry name" value="TMEM175"/>
    <property type="match status" value="1"/>
</dbReference>
<evidence type="ECO:0000256" key="7">
    <source>
        <dbReference type="ARBA" id="ARBA00022958"/>
    </source>
</evidence>
<evidence type="ECO:0000256" key="14">
    <source>
        <dbReference type="SAM" id="Phobius"/>
    </source>
</evidence>
<comment type="caution">
    <text evidence="15">The sequence shown here is derived from an EMBL/GenBank/DDBJ whole genome shotgun (WGS) entry which is preliminary data.</text>
</comment>
<feature type="region of interest" description="Disordered" evidence="13">
    <location>
        <begin position="276"/>
        <end position="301"/>
    </location>
</feature>
<organism evidence="15 16">
    <name type="scientific">Enterococcus alishanensis</name>
    <dbReference type="NCBI Taxonomy" id="1303817"/>
    <lineage>
        <taxon>Bacteria</taxon>
        <taxon>Bacillati</taxon>
        <taxon>Bacillota</taxon>
        <taxon>Bacilli</taxon>
        <taxon>Lactobacillales</taxon>
        <taxon>Enterococcaceae</taxon>
        <taxon>Enterococcus</taxon>
    </lineage>
</organism>
<feature type="transmembrane region" description="Helical" evidence="14">
    <location>
        <begin position="76"/>
        <end position="96"/>
    </location>
</feature>
<dbReference type="Proteomes" id="UP000774130">
    <property type="component" value="Unassembled WGS sequence"/>
</dbReference>
<evidence type="ECO:0000256" key="2">
    <source>
        <dbReference type="ARBA" id="ARBA00006920"/>
    </source>
</evidence>
<evidence type="ECO:0000313" key="16">
    <source>
        <dbReference type="Proteomes" id="UP000774130"/>
    </source>
</evidence>
<keyword evidence="7" id="KW-0630">Potassium</keyword>
<keyword evidence="3" id="KW-0813">Transport</keyword>
<feature type="transmembrane region" description="Helical" evidence="14">
    <location>
        <begin position="5"/>
        <end position="22"/>
    </location>
</feature>
<keyword evidence="8 14" id="KW-1133">Transmembrane helix</keyword>
<keyword evidence="16" id="KW-1185">Reference proteome</keyword>
<protein>
    <submittedName>
        <fullName evidence="15">DUF1211 domain-containing protein</fullName>
    </submittedName>
</protein>
<name>A0ABS6TDB8_9ENTE</name>
<evidence type="ECO:0000256" key="5">
    <source>
        <dbReference type="ARBA" id="ARBA00022692"/>
    </source>
</evidence>
<keyword evidence="6" id="KW-0631">Potassium channel</keyword>
<keyword evidence="9" id="KW-0406">Ion transport</keyword>
<dbReference type="InterPro" id="IPR010617">
    <property type="entry name" value="TMEM175-like"/>
</dbReference>
<keyword evidence="11" id="KW-0407">Ion channel</keyword>
<keyword evidence="4" id="KW-0633">Potassium transport</keyword>
<evidence type="ECO:0000256" key="9">
    <source>
        <dbReference type="ARBA" id="ARBA00023065"/>
    </source>
</evidence>
<feature type="transmembrane region" description="Helical" evidence="14">
    <location>
        <begin position="102"/>
        <end position="118"/>
    </location>
</feature>
<gene>
    <name evidence="15" type="ORF">KUA55_09430</name>
</gene>
<sequence>MKERVVVFGDAIIAIILTIMVLELPVKYFANGAVNITELLRAIGIYFISFCFVANIWFQGAYSFNRITEVKNRTLVVYLMMLFTLSLVPSATRLLIEDTTRQTIIIYGVLTFIVTLISRRLNASLELQILNGQQRTRRKQELDRQDMFTIIVLVCLLIFSWFFVRTALIVYLIMPIMAFLQNMIDREENNFVDTLDQDEQNQYYQNRKEIVGNNIQRYGRFLRDSLKDSSTQNDPEKFQAVINEWQQRLQVDIAERKKQLANEMNPKEQHKIENELRNLDRMSQKLAQRGKFPPKRKNRGA</sequence>